<evidence type="ECO:0000256" key="1">
    <source>
        <dbReference type="SAM" id="SignalP"/>
    </source>
</evidence>
<accession>A0AAE0WQB6</accession>
<gene>
    <name evidence="2" type="ORF">LTR78_004217</name>
</gene>
<dbReference type="EMBL" id="JAUTXT010000012">
    <property type="protein sequence ID" value="KAK3676025.1"/>
    <property type="molecule type" value="Genomic_DNA"/>
</dbReference>
<dbReference type="AlphaFoldDB" id="A0AAE0WQB6"/>
<dbReference type="Proteomes" id="UP001274830">
    <property type="component" value="Unassembled WGS sequence"/>
</dbReference>
<sequence length="102" mass="10848">MRYISTILGLILASTTPATASYGPSNFDACANKAPAVINAIGQFCQKTDGVVPSDWAGQGHQGPTGITWIKILGNCNPPQWVPQEYCFSQFEQSGLTVIVGM</sequence>
<evidence type="ECO:0000313" key="3">
    <source>
        <dbReference type="Proteomes" id="UP001274830"/>
    </source>
</evidence>
<evidence type="ECO:0000313" key="2">
    <source>
        <dbReference type="EMBL" id="KAK3676025.1"/>
    </source>
</evidence>
<keyword evidence="3" id="KW-1185">Reference proteome</keyword>
<comment type="caution">
    <text evidence="2">The sequence shown here is derived from an EMBL/GenBank/DDBJ whole genome shotgun (WGS) entry which is preliminary data.</text>
</comment>
<proteinExistence type="predicted"/>
<organism evidence="2 3">
    <name type="scientific">Recurvomyces mirabilis</name>
    <dbReference type="NCBI Taxonomy" id="574656"/>
    <lineage>
        <taxon>Eukaryota</taxon>
        <taxon>Fungi</taxon>
        <taxon>Dikarya</taxon>
        <taxon>Ascomycota</taxon>
        <taxon>Pezizomycotina</taxon>
        <taxon>Dothideomycetes</taxon>
        <taxon>Dothideomycetidae</taxon>
        <taxon>Mycosphaerellales</taxon>
        <taxon>Teratosphaeriaceae</taxon>
        <taxon>Recurvomyces</taxon>
    </lineage>
</organism>
<feature type="chain" id="PRO_5042243103" evidence="1">
    <location>
        <begin position="21"/>
        <end position="102"/>
    </location>
</feature>
<name>A0AAE0WQB6_9PEZI</name>
<feature type="signal peptide" evidence="1">
    <location>
        <begin position="1"/>
        <end position="20"/>
    </location>
</feature>
<keyword evidence="1" id="KW-0732">Signal</keyword>
<protein>
    <submittedName>
        <fullName evidence="2">Uncharacterized protein</fullName>
    </submittedName>
</protein>
<reference evidence="2" key="1">
    <citation type="submission" date="2023-07" db="EMBL/GenBank/DDBJ databases">
        <title>Black Yeasts Isolated from many extreme environments.</title>
        <authorList>
            <person name="Coleine C."/>
            <person name="Stajich J.E."/>
            <person name="Selbmann L."/>
        </authorList>
    </citation>
    <scope>NUCLEOTIDE SEQUENCE</scope>
    <source>
        <strain evidence="2">CCFEE 5485</strain>
    </source>
</reference>